<keyword evidence="2" id="KW-1185">Reference proteome</keyword>
<name>A0ABU4W1A8_9HYPH</name>
<dbReference type="EMBL" id="JAVRAD010000006">
    <property type="protein sequence ID" value="MDX8330437.1"/>
    <property type="molecule type" value="Genomic_DNA"/>
</dbReference>
<dbReference type="Proteomes" id="UP001277561">
    <property type="component" value="Unassembled WGS sequence"/>
</dbReference>
<dbReference type="GeneID" id="86879886"/>
<protein>
    <submittedName>
        <fullName evidence="1">Uncharacterized protein</fullName>
    </submittedName>
</protein>
<organism evidence="1 2">
    <name type="scientific">Agrobacterium rosae</name>
    <dbReference type="NCBI Taxonomy" id="1972867"/>
    <lineage>
        <taxon>Bacteria</taxon>
        <taxon>Pseudomonadati</taxon>
        <taxon>Pseudomonadota</taxon>
        <taxon>Alphaproteobacteria</taxon>
        <taxon>Hyphomicrobiales</taxon>
        <taxon>Rhizobiaceae</taxon>
        <taxon>Rhizobium/Agrobacterium group</taxon>
        <taxon>Agrobacterium</taxon>
    </lineage>
</organism>
<sequence length="201" mass="22458">MEGLASNTSKGRFLRWRPDPGLLNKDDLTLNDTRGERFRFDPVLACGTLEGALHYACKFNSQSDTRNPIIVEFDAEKSDVLIDGVDYAYDLFQANQDFKGLPAAVADIYGEKGLLYARRAWASQDPKCKIALADLMVADPEVVEFHYCNRNLIKASDKLMFHNAFALMRPIPASAIMNVYSPCGPYRPGKPHVVLNDVLGR</sequence>
<reference evidence="1" key="1">
    <citation type="journal article" date="2023" name="Phytobiomes J">
        <title>Deciphering the key players within the bacterial microbiota associated with aerial crown gall tumors on rhododendron: Insights into the gallobiome.</title>
        <authorList>
            <person name="Kuzmanovic N."/>
            <person name="Nesme J."/>
            <person name="Wolf J."/>
            <person name="Neumann-Schaal M."/>
            <person name="Petersen J."/>
            <person name="Fernandez-Gnecco G."/>
            <person name="Sproeer C."/>
            <person name="Bunk B."/>
            <person name="Overmann J."/>
            <person name="Sorensen S.J."/>
            <person name="Idczak E."/>
            <person name="Smalla K."/>
        </authorList>
    </citation>
    <scope>NUCLEOTIDE SEQUENCE [LARGE SCALE GENOMIC DNA]</scope>
    <source>
        <strain evidence="1">Rho-14.1</strain>
    </source>
</reference>
<evidence type="ECO:0000313" key="2">
    <source>
        <dbReference type="Proteomes" id="UP001277561"/>
    </source>
</evidence>
<comment type="caution">
    <text evidence="1">The sequence shown here is derived from an EMBL/GenBank/DDBJ whole genome shotgun (WGS) entry which is preliminary data.</text>
</comment>
<gene>
    <name evidence="1" type="ORF">RMS29_14455</name>
</gene>
<dbReference type="RefSeq" id="WP_146258678.1">
    <property type="nucleotide sequence ID" value="NZ_CP192764.1"/>
</dbReference>
<evidence type="ECO:0000313" key="1">
    <source>
        <dbReference type="EMBL" id="MDX8330437.1"/>
    </source>
</evidence>
<accession>A0ABU4W1A8</accession>
<proteinExistence type="predicted"/>